<dbReference type="PANTHER" id="PTHR31234:SF66">
    <property type="entry name" value="LATE EMBRYOGENESIS ABUNDANT PROTEIN"/>
    <property type="match status" value="1"/>
</dbReference>
<dbReference type="GO" id="GO:0005886">
    <property type="term" value="C:plasma membrane"/>
    <property type="evidence" value="ECO:0007669"/>
    <property type="project" value="TreeGrafter"/>
</dbReference>
<evidence type="ECO:0000313" key="4">
    <source>
        <dbReference type="EMBL" id="KAK4557369.1"/>
    </source>
</evidence>
<dbReference type="AlphaFoldDB" id="A0AAN7I6T0"/>
<proteinExistence type="predicted"/>
<comment type="subcellular location">
    <subcellularLocation>
        <location evidence="1">Membrane</location>
    </subcellularLocation>
</comment>
<dbReference type="EMBL" id="JAXUIC010000012">
    <property type="protein sequence ID" value="KAK4557369.1"/>
    <property type="molecule type" value="Genomic_DNA"/>
</dbReference>
<dbReference type="InterPro" id="IPR044839">
    <property type="entry name" value="NDR1-like"/>
</dbReference>
<keyword evidence="3" id="KW-0812">Transmembrane</keyword>
<keyword evidence="5" id="KW-1185">Reference proteome</keyword>
<evidence type="ECO:0008006" key="6">
    <source>
        <dbReference type="Google" id="ProtNLM"/>
    </source>
</evidence>
<evidence type="ECO:0000256" key="3">
    <source>
        <dbReference type="SAM" id="Phobius"/>
    </source>
</evidence>
<keyword evidence="3" id="KW-1133">Transmembrane helix</keyword>
<organism evidence="4 5">
    <name type="scientific">Quercus rubra</name>
    <name type="common">Northern red oak</name>
    <name type="synonym">Quercus borealis</name>
    <dbReference type="NCBI Taxonomy" id="3512"/>
    <lineage>
        <taxon>Eukaryota</taxon>
        <taxon>Viridiplantae</taxon>
        <taxon>Streptophyta</taxon>
        <taxon>Embryophyta</taxon>
        <taxon>Tracheophyta</taxon>
        <taxon>Spermatophyta</taxon>
        <taxon>Magnoliopsida</taxon>
        <taxon>eudicotyledons</taxon>
        <taxon>Gunneridae</taxon>
        <taxon>Pentapetalae</taxon>
        <taxon>rosids</taxon>
        <taxon>fabids</taxon>
        <taxon>Fagales</taxon>
        <taxon>Fagaceae</taxon>
        <taxon>Quercus</taxon>
    </lineage>
</organism>
<evidence type="ECO:0000256" key="2">
    <source>
        <dbReference type="ARBA" id="ARBA00023136"/>
    </source>
</evidence>
<comment type="caution">
    <text evidence="4">The sequence shown here is derived from an EMBL/GenBank/DDBJ whole genome shotgun (WGS) entry which is preliminary data.</text>
</comment>
<gene>
    <name evidence="4" type="ORF">RGQ29_007215</name>
</gene>
<evidence type="ECO:0000256" key="1">
    <source>
        <dbReference type="ARBA" id="ARBA00004370"/>
    </source>
</evidence>
<dbReference type="GO" id="GO:0098542">
    <property type="term" value="P:defense response to other organism"/>
    <property type="evidence" value="ECO:0007669"/>
    <property type="project" value="InterPro"/>
</dbReference>
<feature type="transmembrane region" description="Helical" evidence="3">
    <location>
        <begin position="20"/>
        <end position="48"/>
    </location>
</feature>
<protein>
    <recommendedName>
        <fullName evidence="6">Late embryogenesis abundant protein LEA-2 subgroup domain-containing protein</fullName>
    </recommendedName>
</protein>
<evidence type="ECO:0000313" key="5">
    <source>
        <dbReference type="Proteomes" id="UP001324115"/>
    </source>
</evidence>
<reference evidence="4 5" key="1">
    <citation type="journal article" date="2023" name="G3 (Bethesda)">
        <title>A haplotype-resolved chromosome-scale genome for Quercus rubra L. provides insights into the genetics of adaptive traits for red oak species.</title>
        <authorList>
            <person name="Kapoor B."/>
            <person name="Jenkins J."/>
            <person name="Schmutz J."/>
            <person name="Zhebentyayeva T."/>
            <person name="Kuelheim C."/>
            <person name="Coggeshall M."/>
            <person name="Heim C."/>
            <person name="Lasky J.R."/>
            <person name="Leites L."/>
            <person name="Islam-Faridi N."/>
            <person name="Romero-Severson J."/>
            <person name="DeLeo V.L."/>
            <person name="Lucas S.M."/>
            <person name="Lazic D."/>
            <person name="Gailing O."/>
            <person name="Carlson J."/>
            <person name="Staton M."/>
        </authorList>
    </citation>
    <scope>NUCLEOTIDE SEQUENCE [LARGE SCALE GENOMIC DNA]</scope>
    <source>
        <strain evidence="4">Pseudo-F2</strain>
    </source>
</reference>
<name>A0AAN7I6T0_QUERU</name>
<accession>A0AAN7I6T0</accession>
<keyword evidence="2 3" id="KW-0472">Membrane</keyword>
<dbReference type="PANTHER" id="PTHR31234">
    <property type="entry name" value="LATE EMBRYOGENESIS ABUNDANT (LEA) HYDROXYPROLINE-RICH GLYCOPROTEIN FAMILY"/>
    <property type="match status" value="1"/>
</dbReference>
<dbReference type="Proteomes" id="UP001324115">
    <property type="component" value="Unassembled WGS sequence"/>
</dbReference>
<sequence>MSSSKKQLGHKHTHTTGYIIWLFAIVCTIICIAVIITGIAVFIGYMVIHPRIPTLSVANAHLDTMQYSQAGLLETAMNIIIKAENDNTKAHASFSDTSFILSFQGLVLAKLVADPFDVSKNSSIDFNYVVQSSEIPLDSARMHQVDLALKQKVIQFDFKGNSRTQWRVSLLGSVKFWCHLNCQLRFHPLNGTYVSSHCSSKSK</sequence>